<evidence type="ECO:0000259" key="2">
    <source>
        <dbReference type="Pfam" id="PF04773"/>
    </source>
</evidence>
<dbReference type="EMBL" id="CP073100">
    <property type="protein sequence ID" value="QUE49493.1"/>
    <property type="molecule type" value="Genomic_DNA"/>
</dbReference>
<dbReference type="Proteomes" id="UP000676169">
    <property type="component" value="Chromosome"/>
</dbReference>
<organism evidence="3 4">
    <name type="scientific">Luteolibacter ambystomatis</name>
    <dbReference type="NCBI Taxonomy" id="2824561"/>
    <lineage>
        <taxon>Bacteria</taxon>
        <taxon>Pseudomonadati</taxon>
        <taxon>Verrucomicrobiota</taxon>
        <taxon>Verrucomicrobiia</taxon>
        <taxon>Verrucomicrobiales</taxon>
        <taxon>Verrucomicrobiaceae</taxon>
        <taxon>Luteolibacter</taxon>
    </lineage>
</organism>
<evidence type="ECO:0000313" key="4">
    <source>
        <dbReference type="Proteomes" id="UP000676169"/>
    </source>
</evidence>
<dbReference type="AlphaFoldDB" id="A0A975G652"/>
<feature type="compositionally biased region" description="Low complexity" evidence="1">
    <location>
        <begin position="263"/>
        <end position="275"/>
    </location>
</feature>
<feature type="domain" description="FecR protein" evidence="2">
    <location>
        <begin position="59"/>
        <end position="145"/>
    </location>
</feature>
<dbReference type="KEGG" id="lamb:KBB96_11475"/>
<evidence type="ECO:0000313" key="3">
    <source>
        <dbReference type="EMBL" id="QUE49493.1"/>
    </source>
</evidence>
<dbReference type="InterPro" id="IPR006860">
    <property type="entry name" value="FecR"/>
</dbReference>
<dbReference type="PANTHER" id="PTHR38731">
    <property type="entry name" value="LIPL45-RELATED LIPOPROTEIN-RELATED"/>
    <property type="match status" value="1"/>
</dbReference>
<protein>
    <submittedName>
        <fullName evidence="3">FecR domain-containing protein</fullName>
    </submittedName>
</protein>
<dbReference type="Pfam" id="PF04773">
    <property type="entry name" value="FecR"/>
    <property type="match status" value="1"/>
</dbReference>
<keyword evidence="4" id="KW-1185">Reference proteome</keyword>
<reference evidence="3" key="1">
    <citation type="submission" date="2021-04" db="EMBL/GenBank/DDBJ databases">
        <title>Luteolibacter sp. 32A isolated from the skin of an Anderson's salamander (Ambystoma andersonii).</title>
        <authorList>
            <person name="Spergser J."/>
            <person name="Busse H.-J."/>
        </authorList>
    </citation>
    <scope>NUCLEOTIDE SEQUENCE</scope>
    <source>
        <strain evidence="3">32A</strain>
    </source>
</reference>
<accession>A0A975G652</accession>
<feature type="region of interest" description="Disordered" evidence="1">
    <location>
        <begin position="43"/>
        <end position="65"/>
    </location>
</feature>
<gene>
    <name evidence="3" type="ORF">KBB96_11475</name>
</gene>
<feature type="compositionally biased region" description="Polar residues" evidence="1">
    <location>
        <begin position="51"/>
        <end position="60"/>
    </location>
</feature>
<proteinExistence type="predicted"/>
<dbReference type="RefSeq" id="WP_211629582.1">
    <property type="nucleotide sequence ID" value="NZ_CP073100.1"/>
</dbReference>
<evidence type="ECO:0000256" key="1">
    <source>
        <dbReference type="SAM" id="MobiDB-lite"/>
    </source>
</evidence>
<feature type="region of interest" description="Disordered" evidence="1">
    <location>
        <begin position="256"/>
        <end position="275"/>
    </location>
</feature>
<dbReference type="Gene3D" id="2.60.120.1440">
    <property type="match status" value="1"/>
</dbReference>
<name>A0A975G652_9BACT</name>
<sequence length="275" mass="28800">MKTAFLTTTVSLLALATGHADPLKSAKVTVAVNEVKLLPDAQSARPAQVGDTVSGSTSVETGRRSRAELTFADNTVTRLGQNSVFSFRSGGRDMELSQGTILLQVPKTNGGATIRTATVTAAITGTTVMFEYSPNKWIKLVTLEGRQKLFIKGRKDAMEVPAGQMIIMHPNGQILQAPVTVDLARMVGTSALTGKNGNFGPLSPQAEGLIADAIEKQKEQKRTGDLIPTFSVITGPGGRVGDLSILGRSVTGFHPEVSNPDDIVPGPVITGPGGP</sequence>